<dbReference type="PANTHER" id="PTHR23001:SF7">
    <property type="entry name" value="EUKARYOTIC TRANSLATION INITIATION FACTOR 5"/>
    <property type="match status" value="1"/>
</dbReference>
<evidence type="ECO:0000256" key="6">
    <source>
        <dbReference type="SAM" id="Coils"/>
    </source>
</evidence>
<dbReference type="EMBL" id="SNRW01002602">
    <property type="protein sequence ID" value="KAA6392265.1"/>
    <property type="molecule type" value="Genomic_DNA"/>
</dbReference>
<dbReference type="SMART" id="SM00653">
    <property type="entry name" value="eIF2B_5"/>
    <property type="match status" value="1"/>
</dbReference>
<accession>A0A5J4WCI0</accession>
<dbReference type="GO" id="GO:0001732">
    <property type="term" value="P:formation of cytoplasmic translation initiation complex"/>
    <property type="evidence" value="ECO:0007669"/>
    <property type="project" value="TreeGrafter"/>
</dbReference>
<dbReference type="InterPro" id="IPR002735">
    <property type="entry name" value="Transl_init_fac_IF2/IF5_dom"/>
</dbReference>
<gene>
    <name evidence="8" type="ORF">EZS28_012205</name>
</gene>
<dbReference type="Gene3D" id="3.30.30.170">
    <property type="match status" value="1"/>
</dbReference>
<evidence type="ECO:0000256" key="4">
    <source>
        <dbReference type="ARBA" id="ARBA00022917"/>
    </source>
</evidence>
<dbReference type="Gene3D" id="1.25.40.180">
    <property type="match status" value="1"/>
</dbReference>
<dbReference type="InterPro" id="IPR003307">
    <property type="entry name" value="W2_domain"/>
</dbReference>
<feature type="domain" description="W2" evidence="7">
    <location>
        <begin position="319"/>
        <end position="488"/>
    </location>
</feature>
<dbReference type="SUPFAM" id="SSF100966">
    <property type="entry name" value="Translation initiation factor 2 beta, aIF2beta, N-terminal domain"/>
    <property type="match status" value="1"/>
</dbReference>
<dbReference type="InterPro" id="IPR016190">
    <property type="entry name" value="Transl_init_fac_IF2/IF5_Zn-bd"/>
</dbReference>
<dbReference type="InterPro" id="IPR045196">
    <property type="entry name" value="IF2/IF5"/>
</dbReference>
<dbReference type="GO" id="GO:0005829">
    <property type="term" value="C:cytosol"/>
    <property type="evidence" value="ECO:0007669"/>
    <property type="project" value="TreeGrafter"/>
</dbReference>
<dbReference type="GO" id="GO:0005525">
    <property type="term" value="F:GTP binding"/>
    <property type="evidence" value="ECO:0007669"/>
    <property type="project" value="UniProtKB-KW"/>
</dbReference>
<keyword evidence="3" id="KW-0547">Nucleotide-binding</keyword>
<dbReference type="InterPro" id="IPR016189">
    <property type="entry name" value="Transl_init_fac_IF2/IF5_N"/>
</dbReference>
<sequence>MENIGGDQNDASYRYKMPRIQTSIIGKGNGIQTAFYNIFEVAIALNRKPQHLLRYFGMELGALQSYNEQTHMGRVNGKHSFDEVHEKLINFINEFVLCQRCKNPETTMDVEKNDLIFTCLACGAKFAGKKSTRLINSIIKEVQQENKEIAKRKGRQQKAKIIGDNEEDDVKTIGEKEKEKEIKPIENQILQKENEKQEQEEQIIEKVDVEKKHKKKKIKILEQDDKNEVKQEIKDQNKSKDDQDVSLSTIKLLIHVSQLNQKIAQEVLSEQIALDKLGEKIYSDNKKNNEEQQEDNDKNDIEEQELKTKMKKLMRLKDHPSIELFDSQFGKEINPDNFEQEKEGSDIVDGIRRKIEKQSNQEPIALTVENIDKCKSKLSVRRGEMGQFGLLVALERKVLFQDKRIRNEALKSGQQVNEDQLLLPQLHKLINALYQNELVDEDIIITWYNNISISIRYGISAIDATESRSQVKGLIEWLNAPEEEEEEEEEIEVKVGENEIEKAKKQEEQAELDDLIDNL</sequence>
<evidence type="ECO:0000256" key="3">
    <source>
        <dbReference type="ARBA" id="ARBA00022741"/>
    </source>
</evidence>
<dbReference type="Pfam" id="PF01873">
    <property type="entry name" value="eIF-5_eIF-2B"/>
    <property type="match status" value="1"/>
</dbReference>
<keyword evidence="2 8" id="KW-0396">Initiation factor</keyword>
<name>A0A5J4WCI0_9EUKA</name>
<proteinExistence type="inferred from homology"/>
<dbReference type="SUPFAM" id="SSF48371">
    <property type="entry name" value="ARM repeat"/>
    <property type="match status" value="1"/>
</dbReference>
<dbReference type="PROSITE" id="PS51363">
    <property type="entry name" value="W2"/>
    <property type="match status" value="1"/>
</dbReference>
<dbReference type="Proteomes" id="UP000324800">
    <property type="component" value="Unassembled WGS sequence"/>
</dbReference>
<feature type="coiled-coil region" evidence="6">
    <location>
        <begin position="486"/>
        <end position="518"/>
    </location>
</feature>
<evidence type="ECO:0000313" key="8">
    <source>
        <dbReference type="EMBL" id="KAA6392265.1"/>
    </source>
</evidence>
<evidence type="ECO:0000256" key="1">
    <source>
        <dbReference type="ARBA" id="ARBA00010397"/>
    </source>
</evidence>
<protein>
    <submittedName>
        <fullName evidence="8">Putative Eukaryotic translation initiation factor 5</fullName>
    </submittedName>
</protein>
<feature type="coiled-coil region" evidence="6">
    <location>
        <begin position="139"/>
        <end position="224"/>
    </location>
</feature>
<dbReference type="OrthoDB" id="10250831at2759"/>
<dbReference type="GO" id="GO:0003743">
    <property type="term" value="F:translation initiation factor activity"/>
    <property type="evidence" value="ECO:0007669"/>
    <property type="project" value="UniProtKB-KW"/>
</dbReference>
<evidence type="ECO:0000259" key="7">
    <source>
        <dbReference type="PROSITE" id="PS51363"/>
    </source>
</evidence>
<evidence type="ECO:0000256" key="5">
    <source>
        <dbReference type="ARBA" id="ARBA00023134"/>
    </source>
</evidence>
<comment type="similarity">
    <text evidence="1">Belongs to the eIF-2-beta/eIF-5 family.</text>
</comment>
<comment type="caution">
    <text evidence="8">The sequence shown here is derived from an EMBL/GenBank/DDBJ whole genome shotgun (WGS) entry which is preliminary data.</text>
</comment>
<dbReference type="Pfam" id="PF02020">
    <property type="entry name" value="W2"/>
    <property type="match status" value="1"/>
</dbReference>
<keyword evidence="6" id="KW-0175">Coiled coil</keyword>
<dbReference type="Gene3D" id="2.20.25.350">
    <property type="match status" value="1"/>
</dbReference>
<organism evidence="8 9">
    <name type="scientific">Streblomastix strix</name>
    <dbReference type="NCBI Taxonomy" id="222440"/>
    <lineage>
        <taxon>Eukaryota</taxon>
        <taxon>Metamonada</taxon>
        <taxon>Preaxostyla</taxon>
        <taxon>Oxymonadida</taxon>
        <taxon>Streblomastigidae</taxon>
        <taxon>Streblomastix</taxon>
    </lineage>
</organism>
<dbReference type="GO" id="GO:0071074">
    <property type="term" value="F:eukaryotic initiation factor eIF2 binding"/>
    <property type="evidence" value="ECO:0007669"/>
    <property type="project" value="TreeGrafter"/>
</dbReference>
<dbReference type="SUPFAM" id="SSF75689">
    <property type="entry name" value="Zinc-binding domain of translation initiation factor 2 beta"/>
    <property type="match status" value="1"/>
</dbReference>
<keyword evidence="5" id="KW-0342">GTP-binding</keyword>
<keyword evidence="4" id="KW-0648">Protein biosynthesis</keyword>
<reference evidence="8 9" key="1">
    <citation type="submission" date="2019-03" db="EMBL/GenBank/DDBJ databases">
        <title>Single cell metagenomics reveals metabolic interactions within the superorganism composed of flagellate Streblomastix strix and complex community of Bacteroidetes bacteria on its surface.</title>
        <authorList>
            <person name="Treitli S.C."/>
            <person name="Kolisko M."/>
            <person name="Husnik F."/>
            <person name="Keeling P."/>
            <person name="Hampl V."/>
        </authorList>
    </citation>
    <scope>NUCLEOTIDE SEQUENCE [LARGE SCALE GENOMIC DNA]</scope>
    <source>
        <strain evidence="8">ST1C</strain>
    </source>
</reference>
<evidence type="ECO:0000256" key="2">
    <source>
        <dbReference type="ARBA" id="ARBA00022540"/>
    </source>
</evidence>
<dbReference type="FunFam" id="3.30.30.170:FF:000002">
    <property type="entry name" value="Eukaryotic translation initiation factor 5"/>
    <property type="match status" value="1"/>
</dbReference>
<dbReference type="GO" id="GO:0005092">
    <property type="term" value="F:GDP-dissociation inhibitor activity"/>
    <property type="evidence" value="ECO:0007669"/>
    <property type="project" value="TreeGrafter"/>
</dbReference>
<evidence type="ECO:0000313" key="9">
    <source>
        <dbReference type="Proteomes" id="UP000324800"/>
    </source>
</evidence>
<dbReference type="PANTHER" id="PTHR23001">
    <property type="entry name" value="EUKARYOTIC TRANSLATION INITIATION FACTOR"/>
    <property type="match status" value="1"/>
</dbReference>
<dbReference type="AlphaFoldDB" id="A0A5J4WCI0"/>
<dbReference type="InterPro" id="IPR016024">
    <property type="entry name" value="ARM-type_fold"/>
</dbReference>